<dbReference type="GO" id="GO:0003735">
    <property type="term" value="F:structural constituent of ribosome"/>
    <property type="evidence" value="ECO:0007669"/>
    <property type="project" value="InterPro"/>
</dbReference>
<dbReference type="InterPro" id="IPR001790">
    <property type="entry name" value="Ribosomal_uL10"/>
</dbReference>
<dbReference type="PANTHER" id="PTHR11560">
    <property type="entry name" value="39S RIBOSOMAL PROTEIN L10, MITOCHONDRIAL"/>
    <property type="match status" value="1"/>
</dbReference>
<dbReference type="HAMAP" id="MF_00362">
    <property type="entry name" value="Ribosomal_uL10"/>
    <property type="match status" value="1"/>
</dbReference>
<sequence>MAHTRAEKDVERQQLEEVFQGAESVILVDFTGLNVPAATELRRKVRAADGHYRVVKNTLAKRAIKGSAFELLHDSFEGTTAVAYSKNDPAPLAKVLTTFGKTEPALKVKVAVAQGRSYTAAEVTKLAALPGKEELYSQLLTVLQAPMVRLVTTLKAPSRDLVSILSQLNTKIKAKDD</sequence>
<dbReference type="GO" id="GO:0015934">
    <property type="term" value="C:large ribosomal subunit"/>
    <property type="evidence" value="ECO:0007669"/>
    <property type="project" value="InterPro"/>
</dbReference>
<evidence type="ECO:0000256" key="1">
    <source>
        <dbReference type="ARBA" id="ARBA00008889"/>
    </source>
</evidence>
<dbReference type="PROSITE" id="PS01109">
    <property type="entry name" value="RIBOSOMAL_L10"/>
    <property type="match status" value="1"/>
</dbReference>
<dbReference type="AlphaFoldDB" id="A0A381QE52"/>
<dbReference type="NCBIfam" id="NF000955">
    <property type="entry name" value="PRK00099.1-1"/>
    <property type="match status" value="1"/>
</dbReference>
<gene>
    <name evidence="4" type="ORF">METZ01_LOCUS30112</name>
</gene>
<dbReference type="Gene3D" id="3.30.70.1730">
    <property type="match status" value="1"/>
</dbReference>
<dbReference type="InterPro" id="IPR002363">
    <property type="entry name" value="Ribosomal_uL10_CS_bac"/>
</dbReference>
<dbReference type="SUPFAM" id="SSF160369">
    <property type="entry name" value="Ribosomal protein L10-like"/>
    <property type="match status" value="1"/>
</dbReference>
<reference evidence="4" key="1">
    <citation type="submission" date="2018-05" db="EMBL/GenBank/DDBJ databases">
        <authorList>
            <person name="Lanie J.A."/>
            <person name="Ng W.-L."/>
            <person name="Kazmierczak K.M."/>
            <person name="Andrzejewski T.M."/>
            <person name="Davidsen T.M."/>
            <person name="Wayne K.J."/>
            <person name="Tettelin H."/>
            <person name="Glass J.I."/>
            <person name="Rusch D."/>
            <person name="Podicherti R."/>
            <person name="Tsui H.-C.T."/>
            <person name="Winkler M.E."/>
        </authorList>
    </citation>
    <scope>NUCLEOTIDE SEQUENCE</scope>
</reference>
<dbReference type="GO" id="GO:0006412">
    <property type="term" value="P:translation"/>
    <property type="evidence" value="ECO:0007669"/>
    <property type="project" value="InterPro"/>
</dbReference>
<dbReference type="Pfam" id="PF00466">
    <property type="entry name" value="Ribosomal_L10"/>
    <property type="match status" value="1"/>
</dbReference>
<evidence type="ECO:0000256" key="2">
    <source>
        <dbReference type="ARBA" id="ARBA00022980"/>
    </source>
</evidence>
<evidence type="ECO:0008006" key="5">
    <source>
        <dbReference type="Google" id="ProtNLM"/>
    </source>
</evidence>
<organism evidence="4">
    <name type="scientific">marine metagenome</name>
    <dbReference type="NCBI Taxonomy" id="408172"/>
    <lineage>
        <taxon>unclassified sequences</taxon>
        <taxon>metagenomes</taxon>
        <taxon>ecological metagenomes</taxon>
    </lineage>
</organism>
<name>A0A381QE52_9ZZZZ</name>
<dbReference type="InterPro" id="IPR022973">
    <property type="entry name" value="Ribosomal_uL10_bac"/>
</dbReference>
<evidence type="ECO:0000313" key="4">
    <source>
        <dbReference type="EMBL" id="SUZ77258.1"/>
    </source>
</evidence>
<protein>
    <recommendedName>
        <fullName evidence="5">50S ribosomal protein L10</fullName>
    </recommendedName>
</protein>
<keyword evidence="2" id="KW-0689">Ribosomal protein</keyword>
<dbReference type="Gene3D" id="6.10.250.290">
    <property type="match status" value="1"/>
</dbReference>
<dbReference type="InterPro" id="IPR043141">
    <property type="entry name" value="Ribosomal_uL10-like_sf"/>
</dbReference>
<keyword evidence="3" id="KW-0687">Ribonucleoprotein</keyword>
<comment type="similarity">
    <text evidence="1">Belongs to the universal ribosomal protein uL10 family.</text>
</comment>
<evidence type="ECO:0000256" key="3">
    <source>
        <dbReference type="ARBA" id="ARBA00023274"/>
    </source>
</evidence>
<dbReference type="InterPro" id="IPR047865">
    <property type="entry name" value="Ribosomal_uL10_bac_type"/>
</dbReference>
<dbReference type="CDD" id="cd05797">
    <property type="entry name" value="Ribosomal_L10"/>
    <property type="match status" value="1"/>
</dbReference>
<proteinExistence type="inferred from homology"/>
<accession>A0A381QE52</accession>
<dbReference type="EMBL" id="UINC01001310">
    <property type="protein sequence ID" value="SUZ77258.1"/>
    <property type="molecule type" value="Genomic_DNA"/>
</dbReference>